<name>A0A6J4M8L4_9ACTN</name>
<dbReference type="PRINTS" id="PR00598">
    <property type="entry name" value="HTHMARR"/>
</dbReference>
<evidence type="ECO:0000259" key="1">
    <source>
        <dbReference type="PROSITE" id="PS50995"/>
    </source>
</evidence>
<organism evidence="2">
    <name type="scientific">uncultured Nocardioidaceae bacterium</name>
    <dbReference type="NCBI Taxonomy" id="253824"/>
    <lineage>
        <taxon>Bacteria</taxon>
        <taxon>Bacillati</taxon>
        <taxon>Actinomycetota</taxon>
        <taxon>Actinomycetes</taxon>
        <taxon>Propionibacteriales</taxon>
        <taxon>Nocardioidaceae</taxon>
        <taxon>environmental samples</taxon>
    </lineage>
</organism>
<dbReference type="AlphaFoldDB" id="A0A6J4M8L4"/>
<dbReference type="InterPro" id="IPR036388">
    <property type="entry name" value="WH-like_DNA-bd_sf"/>
</dbReference>
<feature type="domain" description="HTH marR-type" evidence="1">
    <location>
        <begin position="4"/>
        <end position="138"/>
    </location>
</feature>
<dbReference type="SMART" id="SM00347">
    <property type="entry name" value="HTH_MARR"/>
    <property type="match status" value="1"/>
</dbReference>
<reference evidence="2" key="1">
    <citation type="submission" date="2020-02" db="EMBL/GenBank/DDBJ databases">
        <authorList>
            <person name="Meier V. D."/>
        </authorList>
    </citation>
    <scope>NUCLEOTIDE SEQUENCE</scope>
    <source>
        <strain evidence="2">AVDCRST_MAG46</strain>
    </source>
</reference>
<dbReference type="InterPro" id="IPR000835">
    <property type="entry name" value="HTH_MarR-typ"/>
</dbReference>
<dbReference type="Gene3D" id="1.10.10.10">
    <property type="entry name" value="Winged helix-like DNA-binding domain superfamily/Winged helix DNA-binding domain"/>
    <property type="match status" value="1"/>
</dbReference>
<dbReference type="PANTHER" id="PTHR33164:SF94">
    <property type="entry name" value="TRANSCRIPTIONAL REGULATORY PROTEIN-RELATED"/>
    <property type="match status" value="1"/>
</dbReference>
<dbReference type="PROSITE" id="PS50995">
    <property type="entry name" value="HTH_MARR_2"/>
    <property type="match status" value="1"/>
</dbReference>
<proteinExistence type="predicted"/>
<dbReference type="SUPFAM" id="SSF46785">
    <property type="entry name" value="Winged helix' DNA-binding domain"/>
    <property type="match status" value="1"/>
</dbReference>
<dbReference type="CDD" id="cd00090">
    <property type="entry name" value="HTH_ARSR"/>
    <property type="match status" value="1"/>
</dbReference>
<dbReference type="InterPro" id="IPR036390">
    <property type="entry name" value="WH_DNA-bd_sf"/>
</dbReference>
<dbReference type="GO" id="GO:0003700">
    <property type="term" value="F:DNA-binding transcription factor activity"/>
    <property type="evidence" value="ECO:0007669"/>
    <property type="project" value="InterPro"/>
</dbReference>
<dbReference type="Pfam" id="PF01047">
    <property type="entry name" value="MarR"/>
    <property type="match status" value="1"/>
</dbReference>
<dbReference type="EMBL" id="CADCUD010000176">
    <property type="protein sequence ID" value="CAA9351400.1"/>
    <property type="molecule type" value="Genomic_DNA"/>
</dbReference>
<accession>A0A6J4M8L4</accession>
<gene>
    <name evidence="2" type="ORF">AVDCRST_MAG46-2612</name>
</gene>
<dbReference type="PANTHER" id="PTHR33164">
    <property type="entry name" value="TRANSCRIPTIONAL REGULATOR, MARR FAMILY"/>
    <property type="match status" value="1"/>
</dbReference>
<protein>
    <recommendedName>
        <fullName evidence="1">HTH marR-type domain-containing protein</fullName>
    </recommendedName>
</protein>
<sequence length="157" mass="16851">MAERTDLVDALVTASRVLVSVAVRSIDAAEPEVTVTQHRILVVLAARGPQRIGDLALELNVNSSNATRHCDRLQRAGLVDRQRSAQDGRAVCVSLTAAGRDLLDQVTKTRRAEIAAILDAMPAEHHDDLVIALRAFGEAAGELSDSEWVVNAREAPA</sequence>
<evidence type="ECO:0000313" key="2">
    <source>
        <dbReference type="EMBL" id="CAA9351400.1"/>
    </source>
</evidence>
<dbReference type="InterPro" id="IPR011991">
    <property type="entry name" value="ArsR-like_HTH"/>
</dbReference>
<dbReference type="InterPro" id="IPR039422">
    <property type="entry name" value="MarR/SlyA-like"/>
</dbReference>
<dbReference type="GO" id="GO:0006950">
    <property type="term" value="P:response to stress"/>
    <property type="evidence" value="ECO:0007669"/>
    <property type="project" value="TreeGrafter"/>
</dbReference>